<feature type="compositionally biased region" description="Basic residues" evidence="2">
    <location>
        <begin position="582"/>
        <end position="591"/>
    </location>
</feature>
<dbReference type="PANTHER" id="PTHR34598">
    <property type="entry name" value="BLL6449 PROTEIN"/>
    <property type="match status" value="1"/>
</dbReference>
<dbReference type="AlphaFoldDB" id="A0A9W7FQ39"/>
<reference evidence="4" key="1">
    <citation type="journal article" date="2023" name="Commun. Biol.">
        <title>Genome analysis of Parmales, the sister group of diatoms, reveals the evolutionary specialization of diatoms from phago-mixotrophs to photoautotrophs.</title>
        <authorList>
            <person name="Ban H."/>
            <person name="Sato S."/>
            <person name="Yoshikawa S."/>
            <person name="Yamada K."/>
            <person name="Nakamura Y."/>
            <person name="Ichinomiya M."/>
            <person name="Sato N."/>
            <person name="Blanc-Mathieu R."/>
            <person name="Endo H."/>
            <person name="Kuwata A."/>
            <person name="Ogata H."/>
        </authorList>
    </citation>
    <scope>NUCLEOTIDE SEQUENCE [LARGE SCALE GENOMIC DNA]</scope>
    <source>
        <strain evidence="4">NIES 3700</strain>
    </source>
</reference>
<feature type="region of interest" description="Disordered" evidence="2">
    <location>
        <begin position="136"/>
        <end position="160"/>
    </location>
</feature>
<dbReference type="OrthoDB" id="412788at2759"/>
<accession>A0A9W7FQ39</accession>
<evidence type="ECO:0000313" key="3">
    <source>
        <dbReference type="EMBL" id="GMI16852.1"/>
    </source>
</evidence>
<keyword evidence="4" id="KW-1185">Reference proteome</keyword>
<dbReference type="PANTHER" id="PTHR34598:SF3">
    <property type="entry name" value="OXIDOREDUCTASE AN1597"/>
    <property type="match status" value="1"/>
</dbReference>
<dbReference type="EMBL" id="BRXW01000268">
    <property type="protein sequence ID" value="GMI16852.1"/>
    <property type="molecule type" value="Genomic_DNA"/>
</dbReference>
<evidence type="ECO:0000313" key="4">
    <source>
        <dbReference type="Proteomes" id="UP001165122"/>
    </source>
</evidence>
<dbReference type="Proteomes" id="UP001165122">
    <property type="component" value="Unassembled WGS sequence"/>
</dbReference>
<proteinExistence type="inferred from homology"/>
<gene>
    <name evidence="3" type="ORF">TrLO_g1686</name>
</gene>
<dbReference type="GO" id="GO:0016491">
    <property type="term" value="F:oxidoreductase activity"/>
    <property type="evidence" value="ECO:0007669"/>
    <property type="project" value="InterPro"/>
</dbReference>
<protein>
    <submittedName>
        <fullName evidence="3">Uncharacterized protein</fullName>
    </submittedName>
</protein>
<feature type="compositionally biased region" description="Basic residues" evidence="2">
    <location>
        <begin position="556"/>
        <end position="572"/>
    </location>
</feature>
<name>A0A9W7FQ39_9STRA</name>
<dbReference type="InterPro" id="IPR044053">
    <property type="entry name" value="AsaB-like"/>
</dbReference>
<comment type="caution">
    <text evidence="3">The sequence shown here is derived from an EMBL/GenBank/DDBJ whole genome shotgun (WGS) entry which is preliminary data.</text>
</comment>
<comment type="similarity">
    <text evidence="1">Belongs to the asaB hydroxylase/desaturase family.</text>
</comment>
<evidence type="ECO:0000256" key="1">
    <source>
        <dbReference type="ARBA" id="ARBA00023604"/>
    </source>
</evidence>
<sequence>MPKLCSGCDIGLDTNHKFCSNCGTRVPRSDPSPPNLTHTSNETFRTPPPSESKEIDDENDADLQMALKRSLCESSALPATPTPPYADVAPPKRSTFETLLALSMSDDKELDEEDDYLLALELQREEEQEREAKLSISEAKMSAPSAPTAPTPNSEPVPTHNSFDVRATFNYTEPETLEPTPKKVLVKNARPLLASGAIDLQTNGFALVPQATSLSTADFYNNSPDGNKLREQVYYAEMESLILAHTGADKVFILADQIRNNKKKDTTKVNAFSGGSVSGYASVVHSDYCAKRSTQSFLRANGAPANTRYMLINAWRNIDDDNVIHNDTLACCDTTSVDDEQDFVRFDAPLKENAHCMSYKNGLSLGQCAEQYRMNTKHVDKHRWYYFPEMEKNEVLLFTQFDSDPTRTSRFTFHSAFHDSTVNQNMPARQSIEIRAMCVFLDEDDEWGMSHNVIKNSILESIILVNSNDAKNIAVSLQMKLAVGVGRKILQPKEVDAIADAAALEGLEDIDVIINLCAERKYEFVLEEWADDVIREELERAKRTKKKKVDLSNNPVKKKTETRKKRKVKRCHHCGEPDSLEHHRRVHGHVH</sequence>
<dbReference type="NCBIfam" id="NF041278">
    <property type="entry name" value="CmcJ_NvfI_EfuI"/>
    <property type="match status" value="1"/>
</dbReference>
<feature type="region of interest" description="Disordered" evidence="2">
    <location>
        <begin position="24"/>
        <end position="65"/>
    </location>
</feature>
<organism evidence="3 4">
    <name type="scientific">Triparma laevis f. longispina</name>
    <dbReference type="NCBI Taxonomy" id="1714387"/>
    <lineage>
        <taxon>Eukaryota</taxon>
        <taxon>Sar</taxon>
        <taxon>Stramenopiles</taxon>
        <taxon>Ochrophyta</taxon>
        <taxon>Bolidophyceae</taxon>
        <taxon>Parmales</taxon>
        <taxon>Triparmaceae</taxon>
        <taxon>Triparma</taxon>
    </lineage>
</organism>
<feature type="region of interest" description="Disordered" evidence="2">
    <location>
        <begin position="544"/>
        <end position="591"/>
    </location>
</feature>
<evidence type="ECO:0000256" key="2">
    <source>
        <dbReference type="SAM" id="MobiDB-lite"/>
    </source>
</evidence>
<feature type="compositionally biased region" description="Polar residues" evidence="2">
    <location>
        <begin position="35"/>
        <end position="44"/>
    </location>
</feature>